<reference evidence="1 2" key="2">
    <citation type="journal article" date="2019" name="G3 (Bethesda)">
        <title>Hybrid Assembly of the Genome of the Entomopathogenic Nematode Steinernema carpocapsae Identifies the X-Chromosome.</title>
        <authorList>
            <person name="Serra L."/>
            <person name="Macchietto M."/>
            <person name="Macias-Munoz A."/>
            <person name="McGill C.J."/>
            <person name="Rodriguez I.M."/>
            <person name="Rodriguez B."/>
            <person name="Murad R."/>
            <person name="Mortazavi A."/>
        </authorList>
    </citation>
    <scope>NUCLEOTIDE SEQUENCE [LARGE SCALE GENOMIC DNA]</scope>
    <source>
        <strain evidence="1 2">ALL</strain>
    </source>
</reference>
<proteinExistence type="predicted"/>
<dbReference type="AlphaFoldDB" id="A0A4U5MJ50"/>
<dbReference type="EMBL" id="AZBU02000007">
    <property type="protein sequence ID" value="TKR69384.1"/>
    <property type="molecule type" value="Genomic_DNA"/>
</dbReference>
<protein>
    <submittedName>
        <fullName evidence="1">Uncharacterized protein</fullName>
    </submittedName>
</protein>
<keyword evidence="2" id="KW-1185">Reference proteome</keyword>
<comment type="caution">
    <text evidence="1">The sequence shown here is derived from an EMBL/GenBank/DDBJ whole genome shotgun (WGS) entry which is preliminary data.</text>
</comment>
<dbReference type="Proteomes" id="UP000298663">
    <property type="component" value="Unassembled WGS sequence"/>
</dbReference>
<sequence>MVAAVADKQLRVTNRQTQSRNITYGSSLTSKNKLQRHQQRLILLLRIVTKTKTFTVIMLTSSKKNFREV</sequence>
<accession>A0A4U5MJ50</accession>
<reference evidence="1 2" key="1">
    <citation type="journal article" date="2015" name="Genome Biol.">
        <title>Comparative genomics of Steinernema reveals deeply conserved gene regulatory networks.</title>
        <authorList>
            <person name="Dillman A.R."/>
            <person name="Macchietto M."/>
            <person name="Porter C.F."/>
            <person name="Rogers A."/>
            <person name="Williams B."/>
            <person name="Antoshechkin I."/>
            <person name="Lee M.M."/>
            <person name="Goodwin Z."/>
            <person name="Lu X."/>
            <person name="Lewis E.E."/>
            <person name="Goodrich-Blair H."/>
            <person name="Stock S.P."/>
            <person name="Adams B.J."/>
            <person name="Sternberg P.W."/>
            <person name="Mortazavi A."/>
        </authorList>
    </citation>
    <scope>NUCLEOTIDE SEQUENCE [LARGE SCALE GENOMIC DNA]</scope>
    <source>
        <strain evidence="1 2">ALL</strain>
    </source>
</reference>
<evidence type="ECO:0000313" key="2">
    <source>
        <dbReference type="Proteomes" id="UP000298663"/>
    </source>
</evidence>
<evidence type="ECO:0000313" key="1">
    <source>
        <dbReference type="EMBL" id="TKR69384.1"/>
    </source>
</evidence>
<name>A0A4U5MJ50_STECR</name>
<gene>
    <name evidence="1" type="ORF">L596_021552</name>
</gene>
<organism evidence="1 2">
    <name type="scientific">Steinernema carpocapsae</name>
    <name type="common">Entomopathogenic nematode</name>
    <dbReference type="NCBI Taxonomy" id="34508"/>
    <lineage>
        <taxon>Eukaryota</taxon>
        <taxon>Metazoa</taxon>
        <taxon>Ecdysozoa</taxon>
        <taxon>Nematoda</taxon>
        <taxon>Chromadorea</taxon>
        <taxon>Rhabditida</taxon>
        <taxon>Tylenchina</taxon>
        <taxon>Panagrolaimomorpha</taxon>
        <taxon>Strongyloidoidea</taxon>
        <taxon>Steinernematidae</taxon>
        <taxon>Steinernema</taxon>
    </lineage>
</organism>